<evidence type="ECO:0000256" key="1">
    <source>
        <dbReference type="SAM" id="SignalP"/>
    </source>
</evidence>
<keyword evidence="1" id="KW-0732">Signal</keyword>
<dbReference type="RefSeq" id="WP_172176755.1">
    <property type="nucleotide sequence ID" value="NZ_CASGIA010000001.1"/>
</dbReference>
<protein>
    <submittedName>
        <fullName evidence="2">Uncharacterized protein</fullName>
    </submittedName>
</protein>
<name>A0ABX2AU29_9BACT</name>
<feature type="chain" id="PRO_5047426076" evidence="1">
    <location>
        <begin position="20"/>
        <end position="233"/>
    </location>
</feature>
<gene>
    <name evidence="2" type="ORF">HPS55_02225</name>
</gene>
<dbReference type="GeneID" id="82156572"/>
<sequence>MKKIFTLIAVALCAMSVDAQGLYAVSEEESITAGDKITSVENVVMTYSDGGGTFIAGKKTSNWADADFTAYTNGSTNGKYTAGNEPTGCYYKFETAVAGTLTVGVQLGANKGFFVVDKDYAKVTDYTYMLPDNKDAEESQVFTQNEKGEDIIGIKSNGTVTVKTEAGGTYYVFAVGTKMGYFGFKFEAGGTDGIGNVSVNKAEGGVAYNLAGQKVDDTFKGVVVKNGKKVVVK</sequence>
<organism evidence="2 3">
    <name type="scientific">Xylanibacter rodentium</name>
    <dbReference type="NCBI Taxonomy" id="2736289"/>
    <lineage>
        <taxon>Bacteria</taxon>
        <taxon>Pseudomonadati</taxon>
        <taxon>Bacteroidota</taxon>
        <taxon>Bacteroidia</taxon>
        <taxon>Bacteroidales</taxon>
        <taxon>Prevotellaceae</taxon>
        <taxon>Xylanibacter</taxon>
    </lineage>
</organism>
<dbReference type="EMBL" id="JABKKE010000002">
    <property type="protein sequence ID" value="NPE13156.1"/>
    <property type="molecule type" value="Genomic_DNA"/>
</dbReference>
<feature type="signal peptide" evidence="1">
    <location>
        <begin position="1"/>
        <end position="19"/>
    </location>
</feature>
<comment type="caution">
    <text evidence="2">The sequence shown here is derived from an EMBL/GenBank/DDBJ whole genome shotgun (WGS) entry which is preliminary data.</text>
</comment>
<evidence type="ECO:0000313" key="3">
    <source>
        <dbReference type="Proteomes" id="UP001193734"/>
    </source>
</evidence>
<accession>A0ABX2AU29</accession>
<evidence type="ECO:0000313" key="2">
    <source>
        <dbReference type="EMBL" id="NPE13156.1"/>
    </source>
</evidence>
<proteinExistence type="predicted"/>
<reference evidence="2 3" key="1">
    <citation type="submission" date="2020-05" db="EMBL/GenBank/DDBJ databases">
        <title>Distinct polysaccharide utilization as determinants for interspecies competition between intestinal Prevotella spp.</title>
        <authorList>
            <person name="Galvez E.J.C."/>
            <person name="Iljazovic A."/>
            <person name="Strowig T."/>
        </authorList>
    </citation>
    <scope>NUCLEOTIDE SEQUENCE [LARGE SCALE GENOMIC DNA]</scope>
    <source>
        <strain evidence="2 3">PROD</strain>
    </source>
</reference>
<dbReference type="Proteomes" id="UP001193734">
    <property type="component" value="Unassembled WGS sequence"/>
</dbReference>
<keyword evidence="3" id="KW-1185">Reference proteome</keyword>